<feature type="region of interest" description="Disordered" evidence="1">
    <location>
        <begin position="129"/>
        <end position="168"/>
    </location>
</feature>
<sequence>MVVETGTLGQREAEVASGLRTVQTPDSIKNWKKLWFFVRGLWQFTVNDARPDVNIPVRYHELRYVSQEPTKESLERARRAWDINENLRSSNALITEENLISARLSPSLSDCPIARQSGEEMKDISAILKKKTQTQAGKDKRKAPAEDQDRSARPRAGPSLSQAFRPPVAGCQLQPTYQGSTLDKDEEFVQLRGTLPKPVRDFIRSNSSTREEISGLPLSTRRAIRTVAKCWTLVQQKYLESMGMVDSVMAASVNVSRATIQLTSASEKMGRLLADVQVMRDEGCKVLDELEDKKRLWATSEDVLMRAALEKSTNKKEAVAEFKSSEAYLADQEKVYFLTMEELIETAAEKRPDWDVQFLKDELAELKKNSKLNPLSPEEEVHSGDEE</sequence>
<dbReference type="AlphaFoldDB" id="A0ABD1SUM4"/>
<comment type="caution">
    <text evidence="2">The sequence shown here is derived from an EMBL/GenBank/DDBJ whole genome shotgun (WGS) entry which is preliminary data.</text>
</comment>
<gene>
    <name evidence="3" type="ORF">Adt_10647</name>
    <name evidence="2" type="ORF">Adt_19996</name>
</gene>
<dbReference type="EMBL" id="JBFOLK010000003">
    <property type="protein sequence ID" value="KAL2525593.1"/>
    <property type="molecule type" value="Genomic_DNA"/>
</dbReference>
<evidence type="ECO:0000256" key="1">
    <source>
        <dbReference type="SAM" id="MobiDB-lite"/>
    </source>
</evidence>
<proteinExistence type="predicted"/>
<feature type="compositionally biased region" description="Basic and acidic residues" evidence="1">
    <location>
        <begin position="142"/>
        <end position="152"/>
    </location>
</feature>
<keyword evidence="4" id="KW-1185">Reference proteome</keyword>
<name>A0ABD1SUM4_9LAMI</name>
<dbReference type="Proteomes" id="UP001604336">
    <property type="component" value="Unassembled WGS sequence"/>
</dbReference>
<dbReference type="EMBL" id="JBFOLK010000006">
    <property type="protein sequence ID" value="KAL2504375.1"/>
    <property type="molecule type" value="Genomic_DNA"/>
</dbReference>
<protein>
    <submittedName>
        <fullName evidence="2">Uncharacterized protein</fullName>
    </submittedName>
</protein>
<reference evidence="2" key="1">
    <citation type="submission" date="2024-07" db="EMBL/GenBank/DDBJ databases">
        <title>Two chromosome-level genome assemblies of Korean endemic species Abeliophyllum distichum and Forsythia ovata (Oleaceae).</title>
        <authorList>
            <person name="Mun J.H."/>
        </authorList>
    </citation>
    <scope>NUCLEOTIDE SEQUENCE</scope>
    <source>
        <strain evidence="2">KNKB198505000391</strain>
        <tissue evidence="2">Leaf</tissue>
    </source>
</reference>
<reference evidence="4" key="2">
    <citation type="submission" date="2024-07" db="EMBL/GenBank/DDBJ databases">
        <title>Two chromosome-level genome assemblies of Korean endemic species Abeliophyllum distichum and Forsythia ovata (Oleaceae).</title>
        <authorList>
            <person name="Jang H."/>
        </authorList>
    </citation>
    <scope>NUCLEOTIDE SEQUENCE [LARGE SCALE GENOMIC DNA]</scope>
</reference>
<evidence type="ECO:0000313" key="2">
    <source>
        <dbReference type="EMBL" id="KAL2504375.1"/>
    </source>
</evidence>
<accession>A0ABD1SUM4</accession>
<evidence type="ECO:0000313" key="4">
    <source>
        <dbReference type="Proteomes" id="UP001604336"/>
    </source>
</evidence>
<evidence type="ECO:0000313" key="3">
    <source>
        <dbReference type="EMBL" id="KAL2525593.1"/>
    </source>
</evidence>
<organism evidence="2 4">
    <name type="scientific">Abeliophyllum distichum</name>
    <dbReference type="NCBI Taxonomy" id="126358"/>
    <lineage>
        <taxon>Eukaryota</taxon>
        <taxon>Viridiplantae</taxon>
        <taxon>Streptophyta</taxon>
        <taxon>Embryophyta</taxon>
        <taxon>Tracheophyta</taxon>
        <taxon>Spermatophyta</taxon>
        <taxon>Magnoliopsida</taxon>
        <taxon>eudicotyledons</taxon>
        <taxon>Gunneridae</taxon>
        <taxon>Pentapetalae</taxon>
        <taxon>asterids</taxon>
        <taxon>lamiids</taxon>
        <taxon>Lamiales</taxon>
        <taxon>Oleaceae</taxon>
        <taxon>Forsythieae</taxon>
        <taxon>Abeliophyllum</taxon>
    </lineage>
</organism>